<dbReference type="PANTHER" id="PTHR30087:SF1">
    <property type="entry name" value="HYPOTHETICAL CYTOSOLIC PROTEIN"/>
    <property type="match status" value="1"/>
</dbReference>
<proteinExistence type="predicted"/>
<reference evidence="1 2" key="1">
    <citation type="submission" date="2017-09" db="EMBL/GenBank/DDBJ databases">
        <authorList>
            <person name="Lee N."/>
            <person name="Cho B.-K."/>
        </authorList>
    </citation>
    <scope>NUCLEOTIDE SEQUENCE [LARGE SCALE GENOMIC DNA]</scope>
    <source>
        <strain evidence="1 2">ATCC 12853</strain>
    </source>
</reference>
<sequence>MDSVLVSACLRGVPCRFDGRDKASSEVDAAVAGRDVVSFCPEAAGGLPTPRRPAELVGGDGHDVLDGRARVVEDTGRDVTAEFVAGAHRALAAARAGGCTEALLMPRSPSCGRGAVYDGSFGGELVAGDGVTAALFARNGITVRSAPEESSPSGA</sequence>
<dbReference type="EMBL" id="CP023699">
    <property type="protein sequence ID" value="QEU90281.1"/>
    <property type="molecule type" value="Genomic_DNA"/>
</dbReference>
<dbReference type="AlphaFoldDB" id="A0A5J6G910"/>
<dbReference type="InterPro" id="IPR007553">
    <property type="entry name" value="2-thiour_desulf"/>
</dbReference>
<dbReference type="KEGG" id="ska:CP970_04615"/>
<name>A0A5J6G910_STRKN</name>
<evidence type="ECO:0000313" key="1">
    <source>
        <dbReference type="EMBL" id="QEU90281.1"/>
    </source>
</evidence>
<keyword evidence="2" id="KW-1185">Reference proteome</keyword>
<protein>
    <submittedName>
        <fullName evidence="1">DUF523 domain-containing protein</fullName>
    </submittedName>
</protein>
<evidence type="ECO:0000313" key="2">
    <source>
        <dbReference type="Proteomes" id="UP000325529"/>
    </source>
</evidence>
<gene>
    <name evidence="1" type="ORF">CP970_04615</name>
</gene>
<dbReference type="PANTHER" id="PTHR30087">
    <property type="entry name" value="INNER MEMBRANE PROTEIN"/>
    <property type="match status" value="1"/>
</dbReference>
<accession>A0A5J6G910</accession>
<dbReference type="RefSeq" id="WP_055556184.1">
    <property type="nucleotide sequence ID" value="NZ_CP023699.1"/>
</dbReference>
<dbReference type="Pfam" id="PF04463">
    <property type="entry name" value="2-thiour_desulf"/>
    <property type="match status" value="1"/>
</dbReference>
<dbReference type="OrthoDB" id="495783at2"/>
<organism evidence="1 2">
    <name type="scientific">Streptomyces kanamyceticus</name>
    <dbReference type="NCBI Taxonomy" id="1967"/>
    <lineage>
        <taxon>Bacteria</taxon>
        <taxon>Bacillati</taxon>
        <taxon>Actinomycetota</taxon>
        <taxon>Actinomycetes</taxon>
        <taxon>Kitasatosporales</taxon>
        <taxon>Streptomycetaceae</taxon>
        <taxon>Streptomyces</taxon>
    </lineage>
</organism>
<dbReference type="Proteomes" id="UP000325529">
    <property type="component" value="Chromosome"/>
</dbReference>